<dbReference type="AlphaFoldDB" id="A0A8H6NTF3"/>
<protein>
    <submittedName>
        <fullName evidence="2">Uncharacterized protein</fullName>
    </submittedName>
</protein>
<comment type="caution">
    <text evidence="2">The sequence shown here is derived from an EMBL/GenBank/DDBJ whole genome shotgun (WGS) entry which is preliminary data.</text>
</comment>
<feature type="compositionally biased region" description="Basic and acidic residues" evidence="1">
    <location>
        <begin position="338"/>
        <end position="352"/>
    </location>
</feature>
<dbReference type="EMBL" id="WIGM01000078">
    <property type="protein sequence ID" value="KAF6842251.1"/>
    <property type="molecule type" value="Genomic_DNA"/>
</dbReference>
<sequence length="438" mass="47308">MGGRLTGGKANQSALQAMASLVLGPLTIRRPRDPVRLLLRCEDRNLGLALTWKGGPHRGQDDSVTVRIVSETKKPQTTARSEYPHETGESFILSYDPSLGPCHVMGQAPPRPSHSQHGISVESSSIGCSAAQTQTQTQMHSLSAARRPRSLELCTAGRLAASTTAGAKIRHERVNLGGSNQDVCHLAHGQTNGVDYFVAITERRAGLARGLPAVVRRRDFYAARASNARSWRQLAGLAWTSRHDEQKSSWAGGGPHPACRHSHGDILLCITLNGTAIKMMAIQTRRAQPHHDNGACLLCGPRTGSQIRLPAVVPPPPPPWIGGFAWTSSAQPPYDPGQRADGRAGGELKSSRWTRDVGVSRDLIRRKGLEGAQQSLNRHLSRFARANEPDESYRRSSAQRRRCLQTAVNPSSGNPGRAQIAASPTRAALRRSVGVCES</sequence>
<evidence type="ECO:0000256" key="1">
    <source>
        <dbReference type="SAM" id="MobiDB-lite"/>
    </source>
</evidence>
<organism evidence="2 3">
    <name type="scientific">Colletotrichum musicola</name>
    <dbReference type="NCBI Taxonomy" id="2175873"/>
    <lineage>
        <taxon>Eukaryota</taxon>
        <taxon>Fungi</taxon>
        <taxon>Dikarya</taxon>
        <taxon>Ascomycota</taxon>
        <taxon>Pezizomycotina</taxon>
        <taxon>Sordariomycetes</taxon>
        <taxon>Hypocreomycetidae</taxon>
        <taxon>Glomerellales</taxon>
        <taxon>Glomerellaceae</taxon>
        <taxon>Colletotrichum</taxon>
        <taxon>Colletotrichum orchidearum species complex</taxon>
    </lineage>
</organism>
<gene>
    <name evidence="2" type="ORF">CMUS01_03316</name>
</gene>
<evidence type="ECO:0000313" key="3">
    <source>
        <dbReference type="Proteomes" id="UP000639643"/>
    </source>
</evidence>
<feature type="region of interest" description="Disordered" evidence="1">
    <location>
        <begin position="328"/>
        <end position="352"/>
    </location>
</feature>
<dbReference type="Proteomes" id="UP000639643">
    <property type="component" value="Unassembled WGS sequence"/>
</dbReference>
<evidence type="ECO:0000313" key="2">
    <source>
        <dbReference type="EMBL" id="KAF6842251.1"/>
    </source>
</evidence>
<accession>A0A8H6NTF3</accession>
<proteinExistence type="predicted"/>
<reference evidence="2" key="1">
    <citation type="journal article" date="2020" name="Phytopathology">
        <title>Genome Sequence Resources of Colletotrichum truncatum, C. plurivorum, C. musicola, and C. sojae: Four Species Pathogenic to Soybean (Glycine max).</title>
        <authorList>
            <person name="Rogerio F."/>
            <person name="Boufleur T.R."/>
            <person name="Ciampi-Guillardi M."/>
            <person name="Sukno S.A."/>
            <person name="Thon M.R."/>
            <person name="Massola Junior N.S."/>
            <person name="Baroncelli R."/>
        </authorList>
    </citation>
    <scope>NUCLEOTIDE SEQUENCE</scope>
    <source>
        <strain evidence="2">LFN0074</strain>
    </source>
</reference>
<feature type="region of interest" description="Disordered" evidence="1">
    <location>
        <begin position="407"/>
        <end position="426"/>
    </location>
</feature>
<keyword evidence="3" id="KW-1185">Reference proteome</keyword>
<name>A0A8H6NTF3_9PEZI</name>